<evidence type="ECO:0000256" key="1">
    <source>
        <dbReference type="SAM" id="Phobius"/>
    </source>
</evidence>
<dbReference type="AlphaFoldDB" id="A0A4R7G5Q3"/>
<feature type="transmembrane region" description="Helical" evidence="1">
    <location>
        <begin position="93"/>
        <end position="113"/>
    </location>
</feature>
<proteinExistence type="predicted"/>
<evidence type="ECO:0000313" key="2">
    <source>
        <dbReference type="EMBL" id="TDS86570.1"/>
    </source>
</evidence>
<feature type="transmembrane region" description="Helical" evidence="1">
    <location>
        <begin position="67"/>
        <end position="87"/>
    </location>
</feature>
<name>A0A4R7G5Q3_9MICC</name>
<accession>A0A4R7G5Q3</accession>
<protein>
    <submittedName>
        <fullName evidence="2">Uncharacterized protein</fullName>
    </submittedName>
</protein>
<keyword evidence="1" id="KW-1133">Transmembrane helix</keyword>
<comment type="caution">
    <text evidence="2">The sequence shown here is derived from an EMBL/GenBank/DDBJ whole genome shotgun (WGS) entry which is preliminary data.</text>
</comment>
<keyword evidence="1" id="KW-0812">Transmembrane</keyword>
<gene>
    <name evidence="2" type="ORF">EV640_103261</name>
</gene>
<dbReference type="EMBL" id="SOAN01000003">
    <property type="protein sequence ID" value="TDS86570.1"/>
    <property type="molecule type" value="Genomic_DNA"/>
</dbReference>
<keyword evidence="1" id="KW-0472">Membrane</keyword>
<keyword evidence="3" id="KW-1185">Reference proteome</keyword>
<feature type="transmembrane region" description="Helical" evidence="1">
    <location>
        <begin position="38"/>
        <end position="60"/>
    </location>
</feature>
<dbReference type="Proteomes" id="UP000294506">
    <property type="component" value="Unassembled WGS sequence"/>
</dbReference>
<evidence type="ECO:0000313" key="3">
    <source>
        <dbReference type="Proteomes" id="UP000294506"/>
    </source>
</evidence>
<dbReference type="RefSeq" id="WP_036477206.1">
    <property type="nucleotide sequence ID" value="NZ_SOAN01000003.1"/>
</dbReference>
<reference evidence="2 3" key="1">
    <citation type="submission" date="2019-03" db="EMBL/GenBank/DDBJ databases">
        <title>Genomic Encyclopedia of Type Strains, Phase III (KMG-III): the genomes of soil and plant-associated and newly described type strains.</title>
        <authorList>
            <person name="Whitman W."/>
        </authorList>
    </citation>
    <scope>NUCLEOTIDE SEQUENCE [LARGE SCALE GENOMIC DNA]</scope>
    <source>
        <strain evidence="2 3">DSM 27373</strain>
    </source>
</reference>
<sequence>MNTTSKRQKAGLVLAGVYSATSIPSVLFPVSEGEVGPPIGILVIGSVLGLVGLVAVIVAWRTGSRAALRVAAGAVIIVTLTGLPAFFVDVSAGVKLLVGVSVLFTIAAVVLVFSPERRPTPVLD</sequence>
<organism evidence="2 3">
    <name type="scientific">Nesterenkonia aurantiaca</name>
    <dbReference type="NCBI Taxonomy" id="1436010"/>
    <lineage>
        <taxon>Bacteria</taxon>
        <taxon>Bacillati</taxon>
        <taxon>Actinomycetota</taxon>
        <taxon>Actinomycetes</taxon>
        <taxon>Micrococcales</taxon>
        <taxon>Micrococcaceae</taxon>
        <taxon>Nesterenkonia</taxon>
    </lineage>
</organism>